<sequence length="424" mass="48876">MRYIRTILDVMCYHDKTNVSSTSSQISISSPFIFDIARLKNDELIYKEENISDEARLYFDNNRSKLQRIANGVVRFYLPSDSCSGFYMGLNLIGTNEHNISQMKLSSSFSKTNDIYSTMPLLKQCTTVTNNDFDFVYARNNIISLNIVETTLFDPNKYSNIRERHIEQDPILGITGDFDMIDFVVVKETQKVRTNNSILFIPSTQHVQINDPIITISHPGNELSTQESSGRHHYDLFLPQFEELRKIFHGFGGRCISYGRVIAPYKLNSSSNKWIEDLQYRNTDFSNYQCILSNENLYHGSSGGVTLKSNFDIYENIPTANGQQLTLVEFISIHFGGEFIPCQDCLCDVIPSNREQIGPDNIQFLHECKSCNDHKQTPVSYNYGVSVHHPAFQKYYHQQKEYYLNLFGGNLPKPLNDYYELHHI</sequence>
<dbReference type="InterPro" id="IPR009003">
    <property type="entry name" value="Peptidase_S1_PA"/>
</dbReference>
<keyword evidence="4" id="KW-1185">Reference proteome</keyword>
<dbReference type="EMBL" id="CAJNOH010000280">
    <property type="protein sequence ID" value="CAF0981821.1"/>
    <property type="molecule type" value="Genomic_DNA"/>
</dbReference>
<protein>
    <submittedName>
        <fullName evidence="1">Uncharacterized protein</fullName>
    </submittedName>
</protein>
<dbReference type="AlphaFoldDB" id="A0A814FIK0"/>
<evidence type="ECO:0000313" key="4">
    <source>
        <dbReference type="Proteomes" id="UP000663870"/>
    </source>
</evidence>
<evidence type="ECO:0000313" key="1">
    <source>
        <dbReference type="EMBL" id="CAF0981821.1"/>
    </source>
</evidence>
<dbReference type="Proteomes" id="UP000663854">
    <property type="component" value="Unassembled WGS sequence"/>
</dbReference>
<evidence type="ECO:0000313" key="3">
    <source>
        <dbReference type="Proteomes" id="UP000663854"/>
    </source>
</evidence>
<gene>
    <name evidence="2" type="ORF">JXQ802_LOCUS28646</name>
    <name evidence="1" type="ORF">PYM288_LOCUS13655</name>
</gene>
<organism evidence="1 3">
    <name type="scientific">Rotaria sordida</name>
    <dbReference type="NCBI Taxonomy" id="392033"/>
    <lineage>
        <taxon>Eukaryota</taxon>
        <taxon>Metazoa</taxon>
        <taxon>Spiralia</taxon>
        <taxon>Gnathifera</taxon>
        <taxon>Rotifera</taxon>
        <taxon>Eurotatoria</taxon>
        <taxon>Bdelloidea</taxon>
        <taxon>Philodinida</taxon>
        <taxon>Philodinidae</taxon>
        <taxon>Rotaria</taxon>
    </lineage>
</organism>
<proteinExistence type="predicted"/>
<dbReference type="SUPFAM" id="SSF50494">
    <property type="entry name" value="Trypsin-like serine proteases"/>
    <property type="match status" value="1"/>
</dbReference>
<dbReference type="Proteomes" id="UP000663870">
    <property type="component" value="Unassembled WGS sequence"/>
</dbReference>
<name>A0A814FIK0_9BILA</name>
<dbReference type="EMBL" id="CAJNOL010001087">
    <property type="protein sequence ID" value="CAF1284101.1"/>
    <property type="molecule type" value="Genomic_DNA"/>
</dbReference>
<reference evidence="1" key="1">
    <citation type="submission" date="2021-02" db="EMBL/GenBank/DDBJ databases">
        <authorList>
            <person name="Nowell W R."/>
        </authorList>
    </citation>
    <scope>NUCLEOTIDE SEQUENCE</scope>
</reference>
<evidence type="ECO:0000313" key="2">
    <source>
        <dbReference type="EMBL" id="CAF1284101.1"/>
    </source>
</evidence>
<accession>A0A814FIK0</accession>
<comment type="caution">
    <text evidence="1">The sequence shown here is derived from an EMBL/GenBank/DDBJ whole genome shotgun (WGS) entry which is preliminary data.</text>
</comment>